<evidence type="ECO:0000256" key="1">
    <source>
        <dbReference type="SAM" id="MobiDB-lite"/>
    </source>
</evidence>
<reference evidence="2 3" key="1">
    <citation type="submission" date="2019-02" db="EMBL/GenBank/DDBJ databases">
        <title>Deep-cultivation of Planctomycetes and their phenomic and genomic characterization uncovers novel biology.</title>
        <authorList>
            <person name="Wiegand S."/>
            <person name="Jogler M."/>
            <person name="Boedeker C."/>
            <person name="Pinto D."/>
            <person name="Vollmers J."/>
            <person name="Rivas-Marin E."/>
            <person name="Kohn T."/>
            <person name="Peeters S.H."/>
            <person name="Heuer A."/>
            <person name="Rast P."/>
            <person name="Oberbeckmann S."/>
            <person name="Bunk B."/>
            <person name="Jeske O."/>
            <person name="Meyerdierks A."/>
            <person name="Storesund J.E."/>
            <person name="Kallscheuer N."/>
            <person name="Luecker S."/>
            <person name="Lage O.M."/>
            <person name="Pohl T."/>
            <person name="Merkel B.J."/>
            <person name="Hornburger P."/>
            <person name="Mueller R.-W."/>
            <person name="Bruemmer F."/>
            <person name="Labrenz M."/>
            <person name="Spormann A.M."/>
            <person name="Op den Camp H."/>
            <person name="Overmann J."/>
            <person name="Amann R."/>
            <person name="Jetten M.S.M."/>
            <person name="Mascher T."/>
            <person name="Medema M.H."/>
            <person name="Devos D.P."/>
            <person name="Kaster A.-K."/>
            <person name="Ovreas L."/>
            <person name="Rohde M."/>
            <person name="Galperin M.Y."/>
            <person name="Jogler C."/>
        </authorList>
    </citation>
    <scope>NUCLEOTIDE SEQUENCE [LARGE SCALE GENOMIC DNA]</scope>
    <source>
        <strain evidence="2 3">Pan44</strain>
    </source>
</reference>
<evidence type="ECO:0000313" key="2">
    <source>
        <dbReference type="EMBL" id="QDT52491.1"/>
    </source>
</evidence>
<dbReference type="Proteomes" id="UP000315700">
    <property type="component" value="Chromosome"/>
</dbReference>
<feature type="compositionally biased region" description="Polar residues" evidence="1">
    <location>
        <begin position="87"/>
        <end position="100"/>
    </location>
</feature>
<feature type="region of interest" description="Disordered" evidence="1">
    <location>
        <begin position="87"/>
        <end position="119"/>
    </location>
</feature>
<dbReference type="KEGG" id="ccos:Pan44_05030"/>
<dbReference type="InParanoid" id="A0A517S8P0"/>
<keyword evidence="3" id="KW-1185">Reference proteome</keyword>
<accession>A0A517S8P0</accession>
<protein>
    <submittedName>
        <fullName evidence="2">Uncharacterized protein</fullName>
    </submittedName>
</protein>
<feature type="region of interest" description="Disordered" evidence="1">
    <location>
        <begin position="155"/>
        <end position="203"/>
    </location>
</feature>
<gene>
    <name evidence="2" type="ORF">Pan44_05030</name>
</gene>
<sequence>MASVTYRPLAPYFLRRCPPPAPGPIRQRAGWQGSGLPPVSGKALAAGRMNHRISNVQKEFMRSRIRPAAITVERAFHRHASIAFDSTETGAGTKSFTSQGPVPDEAQKSFALPNGPPRPQLAAASFSNVRRAETMDDEASAGARKGRPGLLSLMANRHEAGRDDGSRRRVITTRPAAQSFRSTALLPSHAPRVPSARVPSAGR</sequence>
<dbReference type="EMBL" id="CP036271">
    <property type="protein sequence ID" value="QDT52491.1"/>
    <property type="molecule type" value="Genomic_DNA"/>
</dbReference>
<evidence type="ECO:0000313" key="3">
    <source>
        <dbReference type="Proteomes" id="UP000315700"/>
    </source>
</evidence>
<feature type="compositionally biased region" description="Basic and acidic residues" evidence="1">
    <location>
        <begin position="156"/>
        <end position="167"/>
    </location>
</feature>
<name>A0A517S8P0_9PLAN</name>
<organism evidence="2 3">
    <name type="scientific">Caulifigura coniformis</name>
    <dbReference type="NCBI Taxonomy" id="2527983"/>
    <lineage>
        <taxon>Bacteria</taxon>
        <taxon>Pseudomonadati</taxon>
        <taxon>Planctomycetota</taxon>
        <taxon>Planctomycetia</taxon>
        <taxon>Planctomycetales</taxon>
        <taxon>Planctomycetaceae</taxon>
        <taxon>Caulifigura</taxon>
    </lineage>
</organism>
<dbReference type="AlphaFoldDB" id="A0A517S8P0"/>
<proteinExistence type="predicted"/>